<dbReference type="PANTHER" id="PTHR47027">
    <property type="entry name" value="REVERSE TRANSCRIPTASE DOMAIN-CONTAINING PROTEIN"/>
    <property type="match status" value="1"/>
</dbReference>
<sequence length="561" mass="64948">MSTVAKIFSQILNGRLMKYLENNKLLSEEQNGFRRLRSCLDHIYFVCTILRNRKLMNLDTYLCFVDFSKAFDSVNHTILSNKLLGAGVHGNMFKVIKCLYSNLKNAIRLSPMMFTDWFSVDFGVRQGDNLAPTLFALFIDDLVPLIKGLSQGVLVGNDMISCLFYADEVVLISDSNKGLQSQLNVLHDWTKKNLLNVNIEKTKAMHVRKASSSRLDVLFRLGQKELDYVEKYRYLGLTLSENIDYKVFVNELSAAASRSLGSLTSKFLHMGNMDFEIYTKIYDNTVIPVMDYASGIWGIKRYDSLERLQYRAIRTFLGISKCAPIPAVLGDMGWLPVYIHTQCNAIRLWCRLMKIPDNRLCRKVFCWDIETSTRYKNTWFNNIKTVLNTCNLTHLINYSGENISTNYVLETVKSKCVDDFKDRWSNEVRTMPKLRTYKTFKSEFSTEPYVKRHLSRVQRSALARIRSGTFPLEIEQGRYRNIPPNLRICKLCNSGSIEDETHFLIYCDRYTDARNRLLRELPSIHIDELPPNEAITVLFNANTKLVANFILECSNIRREFI</sequence>
<dbReference type="SUPFAM" id="SSF56672">
    <property type="entry name" value="DNA/RNA polymerases"/>
    <property type="match status" value="1"/>
</dbReference>
<dbReference type="InterPro" id="IPR043502">
    <property type="entry name" value="DNA/RNA_pol_sf"/>
</dbReference>
<keyword evidence="3" id="KW-1185">Reference proteome</keyword>
<feature type="domain" description="Reverse transcriptase" evidence="1">
    <location>
        <begin position="1"/>
        <end position="239"/>
    </location>
</feature>
<evidence type="ECO:0000313" key="2">
    <source>
        <dbReference type="EMBL" id="VDI42891.1"/>
    </source>
</evidence>
<dbReference type="AlphaFoldDB" id="A0A8B6F3B6"/>
<dbReference type="PROSITE" id="PS50878">
    <property type="entry name" value="RT_POL"/>
    <property type="match status" value="1"/>
</dbReference>
<dbReference type="InterPro" id="IPR000477">
    <property type="entry name" value="RT_dom"/>
</dbReference>
<evidence type="ECO:0000313" key="3">
    <source>
        <dbReference type="Proteomes" id="UP000596742"/>
    </source>
</evidence>
<dbReference type="CDD" id="cd01650">
    <property type="entry name" value="RT_nLTR_like"/>
    <property type="match status" value="1"/>
</dbReference>
<proteinExistence type="predicted"/>
<accession>A0A8B6F3B6</accession>
<dbReference type="EMBL" id="UYJE01006080">
    <property type="protein sequence ID" value="VDI42891.1"/>
    <property type="molecule type" value="Genomic_DNA"/>
</dbReference>
<reference evidence="2" key="1">
    <citation type="submission" date="2018-11" db="EMBL/GenBank/DDBJ databases">
        <authorList>
            <person name="Alioto T."/>
            <person name="Alioto T."/>
        </authorList>
    </citation>
    <scope>NUCLEOTIDE SEQUENCE</scope>
</reference>
<evidence type="ECO:0000259" key="1">
    <source>
        <dbReference type="PROSITE" id="PS50878"/>
    </source>
</evidence>
<name>A0A8B6F3B6_MYTGA</name>
<organism evidence="2 3">
    <name type="scientific">Mytilus galloprovincialis</name>
    <name type="common">Mediterranean mussel</name>
    <dbReference type="NCBI Taxonomy" id="29158"/>
    <lineage>
        <taxon>Eukaryota</taxon>
        <taxon>Metazoa</taxon>
        <taxon>Spiralia</taxon>
        <taxon>Lophotrochozoa</taxon>
        <taxon>Mollusca</taxon>
        <taxon>Bivalvia</taxon>
        <taxon>Autobranchia</taxon>
        <taxon>Pteriomorphia</taxon>
        <taxon>Mytilida</taxon>
        <taxon>Mytiloidea</taxon>
        <taxon>Mytilidae</taxon>
        <taxon>Mytilinae</taxon>
        <taxon>Mytilus</taxon>
    </lineage>
</organism>
<protein>
    <recommendedName>
        <fullName evidence="1">Reverse transcriptase domain-containing protein</fullName>
    </recommendedName>
</protein>
<dbReference type="PANTHER" id="PTHR47027:SF20">
    <property type="entry name" value="REVERSE TRANSCRIPTASE-LIKE PROTEIN WITH RNA-DIRECTED DNA POLYMERASE DOMAIN"/>
    <property type="match status" value="1"/>
</dbReference>
<dbReference type="OrthoDB" id="6157781at2759"/>
<comment type="caution">
    <text evidence="2">The sequence shown here is derived from an EMBL/GenBank/DDBJ whole genome shotgun (WGS) entry which is preliminary data.</text>
</comment>
<gene>
    <name evidence="2" type="ORF">MGAL_10B031376</name>
</gene>
<dbReference type="Pfam" id="PF00078">
    <property type="entry name" value="RVT_1"/>
    <property type="match status" value="1"/>
</dbReference>
<dbReference type="Proteomes" id="UP000596742">
    <property type="component" value="Unassembled WGS sequence"/>
</dbReference>